<comment type="caution">
    <text evidence="1">The sequence shown here is derived from an EMBL/GenBank/DDBJ whole genome shotgun (WGS) entry which is preliminary data.</text>
</comment>
<keyword evidence="2" id="KW-1185">Reference proteome</keyword>
<accession>A0ACB8T4H9</accession>
<sequence length="239" mass="26803">MPLVAVAHRHAWAGRTDRRGPLKARRSRTQSPTNRHHSPPPSHPSNFLTVPSPAMAHYSHSTSSTPSAASPAPMTSIGIVFHEYPRMYGKVNALWSLVLSTTPDFCGTTDALVYTYADLATPGVQQPTYRRGPVPDVALLEHLIGVLHVADVPLPRPMLATRLLARELEEEQRLRATDNRLWLARTLLEWQRQGLVPPLRWRNQQDLLRGIADCADCARGMWGRPLPEGRWFPVTTMYS</sequence>
<reference evidence="1" key="1">
    <citation type="submission" date="2021-03" db="EMBL/GenBank/DDBJ databases">
        <authorList>
            <consortium name="DOE Joint Genome Institute"/>
            <person name="Ahrendt S."/>
            <person name="Looney B.P."/>
            <person name="Miyauchi S."/>
            <person name="Morin E."/>
            <person name="Drula E."/>
            <person name="Courty P.E."/>
            <person name="Chicoki N."/>
            <person name="Fauchery L."/>
            <person name="Kohler A."/>
            <person name="Kuo A."/>
            <person name="Labutti K."/>
            <person name="Pangilinan J."/>
            <person name="Lipzen A."/>
            <person name="Riley R."/>
            <person name="Andreopoulos W."/>
            <person name="He G."/>
            <person name="Johnson J."/>
            <person name="Barry K.W."/>
            <person name="Grigoriev I.V."/>
            <person name="Nagy L."/>
            <person name="Hibbett D."/>
            <person name="Henrissat B."/>
            <person name="Matheny P.B."/>
            <person name="Labbe J."/>
            <person name="Martin F."/>
        </authorList>
    </citation>
    <scope>NUCLEOTIDE SEQUENCE</scope>
    <source>
        <strain evidence="1">HHB10654</strain>
    </source>
</reference>
<reference evidence="1" key="2">
    <citation type="journal article" date="2022" name="New Phytol.">
        <title>Evolutionary transition to the ectomycorrhizal habit in the genomes of a hyperdiverse lineage of mushroom-forming fungi.</title>
        <authorList>
            <person name="Looney B."/>
            <person name="Miyauchi S."/>
            <person name="Morin E."/>
            <person name="Drula E."/>
            <person name="Courty P.E."/>
            <person name="Kohler A."/>
            <person name="Kuo A."/>
            <person name="LaButti K."/>
            <person name="Pangilinan J."/>
            <person name="Lipzen A."/>
            <person name="Riley R."/>
            <person name="Andreopoulos W."/>
            <person name="He G."/>
            <person name="Johnson J."/>
            <person name="Nolan M."/>
            <person name="Tritt A."/>
            <person name="Barry K.W."/>
            <person name="Grigoriev I.V."/>
            <person name="Nagy L.G."/>
            <person name="Hibbett D."/>
            <person name="Henrissat B."/>
            <person name="Matheny P.B."/>
            <person name="Labbe J."/>
            <person name="Martin F.M."/>
        </authorList>
    </citation>
    <scope>NUCLEOTIDE SEQUENCE</scope>
    <source>
        <strain evidence="1">HHB10654</strain>
    </source>
</reference>
<gene>
    <name evidence="1" type="ORF">BV25DRAFT_356053</name>
</gene>
<evidence type="ECO:0000313" key="2">
    <source>
        <dbReference type="Proteomes" id="UP000814140"/>
    </source>
</evidence>
<name>A0ACB8T4H9_9AGAM</name>
<protein>
    <submittedName>
        <fullName evidence="1">Uncharacterized protein</fullName>
    </submittedName>
</protein>
<proteinExistence type="predicted"/>
<dbReference type="EMBL" id="MU277201">
    <property type="protein sequence ID" value="KAI0063744.1"/>
    <property type="molecule type" value="Genomic_DNA"/>
</dbReference>
<dbReference type="Proteomes" id="UP000814140">
    <property type="component" value="Unassembled WGS sequence"/>
</dbReference>
<organism evidence="1 2">
    <name type="scientific">Artomyces pyxidatus</name>
    <dbReference type="NCBI Taxonomy" id="48021"/>
    <lineage>
        <taxon>Eukaryota</taxon>
        <taxon>Fungi</taxon>
        <taxon>Dikarya</taxon>
        <taxon>Basidiomycota</taxon>
        <taxon>Agaricomycotina</taxon>
        <taxon>Agaricomycetes</taxon>
        <taxon>Russulales</taxon>
        <taxon>Auriscalpiaceae</taxon>
        <taxon>Artomyces</taxon>
    </lineage>
</organism>
<evidence type="ECO:0000313" key="1">
    <source>
        <dbReference type="EMBL" id="KAI0063744.1"/>
    </source>
</evidence>